<dbReference type="Proteomes" id="UP000307440">
    <property type="component" value="Unassembled WGS sequence"/>
</dbReference>
<dbReference type="PANTHER" id="PTHR32285:SF48">
    <property type="entry name" value="PROTEIN TRICHOME BIREFRINGENCE-LIKE 19"/>
    <property type="match status" value="1"/>
</dbReference>
<gene>
    <name evidence="1" type="ORF">FA15DRAFT_670730</name>
</gene>
<sequence length="475" mass="54849">MARRVILRLLAAAALFVTLHLSLLAFRKYLETKPTLRIPNFGGLYDTTITKKHPKLCYYKECLQGNWVPREPKFATLDDAKKEFPHWERCRIPGPPKGKMRPREQKKALEAERFLNVTNWVWKPREGEQIDWDAEDIVVRMLQMPGGIIFMGDTITHGHETAFRLFLETAGISLDSKEAKVKGRRSNNIHAHILRPNTTMTTKLQLMAGVPDSRLQYPVFTFIEDQLLLPQKEMLDIARRHGAPAKSQWKPRVVGVEGWESYLLDVTRPRIGEGTTVTRDTVVVLNTGAHWSRGKIYVLPEKVAPAEEQTALTNMYSDMIKVVLKRIEPLKRTTVMYRATSAGHPGCNEQLSPYTSYAQAFTTEAIHGKRVRKFFKSVEERKTQLRLDWDMFDVHNMIWKDHIIGQEQKRKLDTKGAANATTGGPKWLFLDVWGMSLQRADAHYQAGDCLHWCAPSIYWEWTRHLYHTLYLESEK</sequence>
<dbReference type="PANTHER" id="PTHR32285">
    <property type="entry name" value="PROTEIN TRICHOME BIREFRINGENCE-LIKE 9-RELATED"/>
    <property type="match status" value="1"/>
</dbReference>
<reference evidence="1 2" key="1">
    <citation type="journal article" date="2019" name="Nat. Ecol. Evol.">
        <title>Megaphylogeny resolves global patterns of mushroom evolution.</title>
        <authorList>
            <person name="Varga T."/>
            <person name="Krizsan K."/>
            <person name="Foldi C."/>
            <person name="Dima B."/>
            <person name="Sanchez-Garcia M."/>
            <person name="Sanchez-Ramirez S."/>
            <person name="Szollosi G.J."/>
            <person name="Szarkandi J.G."/>
            <person name="Papp V."/>
            <person name="Albert L."/>
            <person name="Andreopoulos W."/>
            <person name="Angelini C."/>
            <person name="Antonin V."/>
            <person name="Barry K.W."/>
            <person name="Bougher N.L."/>
            <person name="Buchanan P."/>
            <person name="Buyck B."/>
            <person name="Bense V."/>
            <person name="Catcheside P."/>
            <person name="Chovatia M."/>
            <person name="Cooper J."/>
            <person name="Damon W."/>
            <person name="Desjardin D."/>
            <person name="Finy P."/>
            <person name="Geml J."/>
            <person name="Haridas S."/>
            <person name="Hughes K."/>
            <person name="Justo A."/>
            <person name="Karasinski D."/>
            <person name="Kautmanova I."/>
            <person name="Kiss B."/>
            <person name="Kocsube S."/>
            <person name="Kotiranta H."/>
            <person name="LaButti K.M."/>
            <person name="Lechner B.E."/>
            <person name="Liimatainen K."/>
            <person name="Lipzen A."/>
            <person name="Lukacs Z."/>
            <person name="Mihaltcheva S."/>
            <person name="Morgado L.N."/>
            <person name="Niskanen T."/>
            <person name="Noordeloos M.E."/>
            <person name="Ohm R.A."/>
            <person name="Ortiz-Santana B."/>
            <person name="Ovrebo C."/>
            <person name="Racz N."/>
            <person name="Riley R."/>
            <person name="Savchenko A."/>
            <person name="Shiryaev A."/>
            <person name="Soop K."/>
            <person name="Spirin V."/>
            <person name="Szebenyi C."/>
            <person name="Tomsovsky M."/>
            <person name="Tulloss R.E."/>
            <person name="Uehling J."/>
            <person name="Grigoriev I.V."/>
            <person name="Vagvolgyi C."/>
            <person name="Papp T."/>
            <person name="Martin F.M."/>
            <person name="Miettinen O."/>
            <person name="Hibbett D.S."/>
            <person name="Nagy L.G."/>
        </authorList>
    </citation>
    <scope>NUCLEOTIDE SEQUENCE [LARGE SCALE GENOMIC DNA]</scope>
    <source>
        <strain evidence="1 2">CBS 121175</strain>
    </source>
</reference>
<proteinExistence type="predicted"/>
<keyword evidence="2" id="KW-1185">Reference proteome</keyword>
<dbReference type="EMBL" id="ML210223">
    <property type="protein sequence ID" value="TFK23231.1"/>
    <property type="molecule type" value="Genomic_DNA"/>
</dbReference>
<protein>
    <submittedName>
        <fullName evidence="1">Uncharacterized protein</fullName>
    </submittedName>
</protein>
<organism evidence="1 2">
    <name type="scientific">Coprinopsis marcescibilis</name>
    <name type="common">Agaric fungus</name>
    <name type="synonym">Psathyrella marcescibilis</name>
    <dbReference type="NCBI Taxonomy" id="230819"/>
    <lineage>
        <taxon>Eukaryota</taxon>
        <taxon>Fungi</taxon>
        <taxon>Dikarya</taxon>
        <taxon>Basidiomycota</taxon>
        <taxon>Agaricomycotina</taxon>
        <taxon>Agaricomycetes</taxon>
        <taxon>Agaricomycetidae</taxon>
        <taxon>Agaricales</taxon>
        <taxon>Agaricineae</taxon>
        <taxon>Psathyrellaceae</taxon>
        <taxon>Coprinopsis</taxon>
    </lineage>
</organism>
<evidence type="ECO:0000313" key="2">
    <source>
        <dbReference type="Proteomes" id="UP000307440"/>
    </source>
</evidence>
<dbReference type="GO" id="GO:0016413">
    <property type="term" value="F:O-acetyltransferase activity"/>
    <property type="evidence" value="ECO:0007669"/>
    <property type="project" value="InterPro"/>
</dbReference>
<accession>A0A5C3KRP2</accession>
<evidence type="ECO:0000313" key="1">
    <source>
        <dbReference type="EMBL" id="TFK23231.1"/>
    </source>
</evidence>
<dbReference type="AlphaFoldDB" id="A0A5C3KRP2"/>
<name>A0A5C3KRP2_COPMA</name>
<dbReference type="OrthoDB" id="630188at2759"/>
<dbReference type="InterPro" id="IPR029962">
    <property type="entry name" value="TBL"/>
</dbReference>